<evidence type="ECO:0000256" key="4">
    <source>
        <dbReference type="ARBA" id="ARBA00022475"/>
    </source>
</evidence>
<keyword evidence="14" id="KW-1185">Reference proteome</keyword>
<dbReference type="InterPro" id="IPR042094">
    <property type="entry name" value="T2SS_GspF_sf"/>
</dbReference>
<feature type="transmembrane region" description="Helical" evidence="10">
    <location>
        <begin position="371"/>
        <end position="391"/>
    </location>
</feature>
<dbReference type="Gene3D" id="1.20.81.30">
    <property type="entry name" value="Type II secretion system (T2SS), domain F"/>
    <property type="match status" value="2"/>
</dbReference>
<evidence type="ECO:0000256" key="5">
    <source>
        <dbReference type="ARBA" id="ARBA00022519"/>
    </source>
</evidence>
<feature type="domain" description="Type II secretion system protein GspF" evidence="11">
    <location>
        <begin position="64"/>
        <end position="187"/>
    </location>
</feature>
<protein>
    <submittedName>
        <fullName evidence="13">Type IV pilin biogenesis protein</fullName>
    </submittedName>
</protein>
<dbReference type="Proteomes" id="UP000033924">
    <property type="component" value="Unassembled WGS sequence"/>
</dbReference>
<feature type="transmembrane region" description="Helical" evidence="10">
    <location>
        <begin position="168"/>
        <end position="196"/>
    </location>
</feature>
<dbReference type="Pfam" id="PF00482">
    <property type="entry name" value="T2SSF"/>
    <property type="match status" value="2"/>
</dbReference>
<dbReference type="InterPro" id="IPR001992">
    <property type="entry name" value="T2SS_GspF/T4SS_PilC_CS"/>
</dbReference>
<dbReference type="InterPro" id="IPR003004">
    <property type="entry name" value="GspF/PilC"/>
</dbReference>
<sequence length="399" mass="44978">MTDLRLFNWQAIGNEGQRLNGAFFCQHRQEAMDNLLALNLISLKLTSGRRYRSIDWQWQDKINFFRQLATLLKAGMSLSDALQLTCEGHSNAGWQALLAHLQHRISNGVPFSDALTEWPIIFPPLFPALIQIGELTGRMDECCLQLADQQERQHQLQKKVTKALRYPLIVLAIALLVSLGMLLFVLPEFVAIYQAFDAPLPGFTAAVIALSEAIQHYGPLFLPFLFIIYLSWRWQNRRSPNWQRRQQQILLKLPLAGDLIRGGQLSRIFMTLALTQHAGLTLLDSLQALEKTLSQRLWRETVAALQQHISAGNPLYKAMKNHTLFTPLCYQLVKVGEESGSLDSMLSRLAERYETSTNELADNLAEALEPVMMIVIGLIVATLVVAMYLPVFNLGSALG</sequence>
<dbReference type="EMBL" id="CP013970">
    <property type="protein sequence ID" value="AXF77235.1"/>
    <property type="molecule type" value="Genomic_DNA"/>
</dbReference>
<dbReference type="STRING" id="65700.SY86_12825"/>
<evidence type="ECO:0000313" key="15">
    <source>
        <dbReference type="Proteomes" id="UP000264980"/>
    </source>
</evidence>
<name>A0A0M2KAY6_9GAMM</name>
<dbReference type="FunFam" id="1.20.81.30:FF:000001">
    <property type="entry name" value="Type II secretion system protein F"/>
    <property type="match status" value="2"/>
</dbReference>
<reference evidence="13 14" key="1">
    <citation type="submission" date="2015-01" db="EMBL/GenBank/DDBJ databases">
        <title>Erwinia tracheiphila.</title>
        <authorList>
            <person name="Shapiro L.R."/>
        </authorList>
    </citation>
    <scope>NUCLEOTIDE SEQUENCE [LARGE SCALE GENOMIC DNA]</scope>
    <source>
        <strain evidence="13 14">BuffGH</strain>
    </source>
</reference>
<keyword evidence="4" id="KW-1003">Cell membrane</keyword>
<reference evidence="12 15" key="2">
    <citation type="submission" date="2016-01" db="EMBL/GenBank/DDBJ databases">
        <authorList>
            <person name="Oliw E.H."/>
        </authorList>
    </citation>
    <scope>NUCLEOTIDE SEQUENCE [LARGE SCALE GENOMIC DNA]</scope>
    <source>
        <strain evidence="12 15">MDcuke</strain>
    </source>
</reference>
<dbReference type="Proteomes" id="UP000264980">
    <property type="component" value="Chromosome"/>
</dbReference>
<comment type="subcellular location">
    <subcellularLocation>
        <location evidence="1 9">Cell inner membrane</location>
        <topology evidence="1 9">Multi-pass membrane protein</topology>
    </subcellularLocation>
</comment>
<dbReference type="PANTHER" id="PTHR30012:SF7">
    <property type="entry name" value="PROTEIN TRANSPORT PROTEIN HOFC HOMOLOG"/>
    <property type="match status" value="1"/>
</dbReference>
<evidence type="ECO:0000256" key="10">
    <source>
        <dbReference type="SAM" id="Phobius"/>
    </source>
</evidence>
<evidence type="ECO:0000313" key="12">
    <source>
        <dbReference type="EMBL" id="AXF77235.1"/>
    </source>
</evidence>
<dbReference type="AlphaFoldDB" id="A0A0M2KAY6"/>
<evidence type="ECO:0000256" key="9">
    <source>
        <dbReference type="RuleBase" id="RU003923"/>
    </source>
</evidence>
<evidence type="ECO:0000256" key="6">
    <source>
        <dbReference type="ARBA" id="ARBA00022692"/>
    </source>
</evidence>
<dbReference type="PATRIC" id="fig|65700.7.peg.3227"/>
<dbReference type="PROSITE" id="PS00874">
    <property type="entry name" value="T2SP_F"/>
    <property type="match status" value="1"/>
</dbReference>
<evidence type="ECO:0000256" key="1">
    <source>
        <dbReference type="ARBA" id="ARBA00004429"/>
    </source>
</evidence>
<keyword evidence="3 9" id="KW-0813">Transport</keyword>
<gene>
    <name evidence="12" type="ORF">AV903_16290</name>
    <name evidence="13" type="ORF">SY86_12825</name>
</gene>
<dbReference type="InterPro" id="IPR018076">
    <property type="entry name" value="T2SS_GspF_dom"/>
</dbReference>
<keyword evidence="6 9" id="KW-0812">Transmembrane</keyword>
<accession>A0A0M2KAY6</accession>
<evidence type="ECO:0000256" key="8">
    <source>
        <dbReference type="ARBA" id="ARBA00023136"/>
    </source>
</evidence>
<evidence type="ECO:0000256" key="3">
    <source>
        <dbReference type="ARBA" id="ARBA00022448"/>
    </source>
</evidence>
<evidence type="ECO:0000313" key="13">
    <source>
        <dbReference type="EMBL" id="KKF36109.1"/>
    </source>
</evidence>
<feature type="domain" description="Type II secretion system protein GspF" evidence="11">
    <location>
        <begin position="271"/>
        <end position="390"/>
    </location>
</feature>
<dbReference type="NCBIfam" id="NF007861">
    <property type="entry name" value="PRK10573.1"/>
    <property type="match status" value="1"/>
</dbReference>
<dbReference type="RefSeq" id="WP_016190980.1">
    <property type="nucleotide sequence ID" value="NZ_CP013970.1"/>
</dbReference>
<feature type="transmembrane region" description="Helical" evidence="10">
    <location>
        <begin position="216"/>
        <end position="234"/>
    </location>
</feature>
<dbReference type="PRINTS" id="PR00812">
    <property type="entry name" value="BCTERIALGSPF"/>
</dbReference>
<evidence type="ECO:0000256" key="7">
    <source>
        <dbReference type="ARBA" id="ARBA00022989"/>
    </source>
</evidence>
<evidence type="ECO:0000259" key="11">
    <source>
        <dbReference type="Pfam" id="PF00482"/>
    </source>
</evidence>
<dbReference type="GO" id="GO:0005886">
    <property type="term" value="C:plasma membrane"/>
    <property type="evidence" value="ECO:0007669"/>
    <property type="project" value="UniProtKB-SubCell"/>
</dbReference>
<keyword evidence="8 10" id="KW-0472">Membrane</keyword>
<dbReference type="PANTHER" id="PTHR30012">
    <property type="entry name" value="GENERAL SECRETION PATHWAY PROTEIN"/>
    <property type="match status" value="1"/>
</dbReference>
<keyword evidence="7 10" id="KW-1133">Transmembrane helix</keyword>
<keyword evidence="5" id="KW-0997">Cell inner membrane</keyword>
<dbReference type="EMBL" id="JXNU01000003">
    <property type="protein sequence ID" value="KKF36109.1"/>
    <property type="molecule type" value="Genomic_DNA"/>
</dbReference>
<proteinExistence type="inferred from homology"/>
<comment type="similarity">
    <text evidence="2 9">Belongs to the GSP F family.</text>
</comment>
<dbReference type="GO" id="GO:0015628">
    <property type="term" value="P:protein secretion by the type II secretion system"/>
    <property type="evidence" value="ECO:0007669"/>
    <property type="project" value="TreeGrafter"/>
</dbReference>
<evidence type="ECO:0000256" key="2">
    <source>
        <dbReference type="ARBA" id="ARBA00005745"/>
    </source>
</evidence>
<evidence type="ECO:0000313" key="14">
    <source>
        <dbReference type="Proteomes" id="UP000033924"/>
    </source>
</evidence>
<organism evidence="13 14">
    <name type="scientific">Erwinia tracheiphila</name>
    <dbReference type="NCBI Taxonomy" id="65700"/>
    <lineage>
        <taxon>Bacteria</taxon>
        <taxon>Pseudomonadati</taxon>
        <taxon>Pseudomonadota</taxon>
        <taxon>Gammaproteobacteria</taxon>
        <taxon>Enterobacterales</taxon>
        <taxon>Erwiniaceae</taxon>
        <taxon>Erwinia</taxon>
    </lineage>
</organism>